<evidence type="ECO:0000313" key="3">
    <source>
        <dbReference type="Proteomes" id="UP000467840"/>
    </source>
</evidence>
<keyword evidence="3" id="KW-1185">Reference proteome</keyword>
<comment type="caution">
    <text evidence="2">The sequence shown here is derived from an EMBL/GenBank/DDBJ whole genome shotgun (WGS) entry which is preliminary data.</text>
</comment>
<keyword evidence="1" id="KW-0175">Coiled coil</keyword>
<accession>A0A6A6M1A1</accession>
<proteinExistence type="predicted"/>
<sequence>MVLSNSVDAHVSANKILQRKSSELDSGKHELKIHFSELEQKSNGQLKVQKLQLQGHCKCNHLEMKLRELQTSFADCSERVDVLQEKFVHFWKISASKERSLKLTVSEYERQQLMEETTNLKAELLKIATLQDEVLALKNELNAIKPEKEKLETSLHIKFEERKELKIEKNLFIENITDLQKAVSELEDCKQERFDLEEKASTIGEWSNCKGGFMGTGFRA</sequence>
<reference evidence="2 3" key="1">
    <citation type="journal article" date="2020" name="Mol. Plant">
        <title>The Chromosome-Based Rubber Tree Genome Provides New Insights into Spurge Genome Evolution and Rubber Biosynthesis.</title>
        <authorList>
            <person name="Liu J."/>
            <person name="Shi C."/>
            <person name="Shi C.C."/>
            <person name="Li W."/>
            <person name="Zhang Q.J."/>
            <person name="Zhang Y."/>
            <person name="Li K."/>
            <person name="Lu H.F."/>
            <person name="Shi C."/>
            <person name="Zhu S.T."/>
            <person name="Xiao Z.Y."/>
            <person name="Nan H."/>
            <person name="Yue Y."/>
            <person name="Zhu X.G."/>
            <person name="Wu Y."/>
            <person name="Hong X.N."/>
            <person name="Fan G.Y."/>
            <person name="Tong Y."/>
            <person name="Zhang D."/>
            <person name="Mao C.L."/>
            <person name="Liu Y.L."/>
            <person name="Hao S.J."/>
            <person name="Liu W.Q."/>
            <person name="Lv M.Q."/>
            <person name="Zhang H.B."/>
            <person name="Liu Y."/>
            <person name="Hu-Tang G.R."/>
            <person name="Wang J.P."/>
            <person name="Wang J.H."/>
            <person name="Sun Y.H."/>
            <person name="Ni S.B."/>
            <person name="Chen W.B."/>
            <person name="Zhang X.C."/>
            <person name="Jiao Y.N."/>
            <person name="Eichler E.E."/>
            <person name="Li G.H."/>
            <person name="Liu X."/>
            <person name="Gao L.Z."/>
        </authorList>
    </citation>
    <scope>NUCLEOTIDE SEQUENCE [LARGE SCALE GENOMIC DNA]</scope>
    <source>
        <strain evidence="3">cv. GT1</strain>
        <tissue evidence="2">Leaf</tissue>
    </source>
</reference>
<dbReference type="EMBL" id="JAAGAX010000008">
    <property type="protein sequence ID" value="KAF2307481.1"/>
    <property type="molecule type" value="Genomic_DNA"/>
</dbReference>
<organism evidence="2 3">
    <name type="scientific">Hevea brasiliensis</name>
    <name type="common">Para rubber tree</name>
    <name type="synonym">Siphonia brasiliensis</name>
    <dbReference type="NCBI Taxonomy" id="3981"/>
    <lineage>
        <taxon>Eukaryota</taxon>
        <taxon>Viridiplantae</taxon>
        <taxon>Streptophyta</taxon>
        <taxon>Embryophyta</taxon>
        <taxon>Tracheophyta</taxon>
        <taxon>Spermatophyta</taxon>
        <taxon>Magnoliopsida</taxon>
        <taxon>eudicotyledons</taxon>
        <taxon>Gunneridae</taxon>
        <taxon>Pentapetalae</taxon>
        <taxon>rosids</taxon>
        <taxon>fabids</taxon>
        <taxon>Malpighiales</taxon>
        <taxon>Euphorbiaceae</taxon>
        <taxon>Crotonoideae</taxon>
        <taxon>Micrandreae</taxon>
        <taxon>Hevea</taxon>
    </lineage>
</organism>
<evidence type="ECO:0000256" key="1">
    <source>
        <dbReference type="SAM" id="Coils"/>
    </source>
</evidence>
<name>A0A6A6M1A1_HEVBR</name>
<feature type="coiled-coil region" evidence="1">
    <location>
        <begin position="120"/>
        <end position="199"/>
    </location>
</feature>
<protein>
    <submittedName>
        <fullName evidence="2">Uncharacterized protein</fullName>
    </submittedName>
</protein>
<dbReference type="AlphaFoldDB" id="A0A6A6M1A1"/>
<dbReference type="Proteomes" id="UP000467840">
    <property type="component" value="Chromosome 9"/>
</dbReference>
<dbReference type="PANTHER" id="PTHR47270">
    <property type="entry name" value="PROTEIN MLP1-LIKE"/>
    <property type="match status" value="1"/>
</dbReference>
<gene>
    <name evidence="2" type="ORF">GH714_029056</name>
</gene>
<dbReference type="PANTHER" id="PTHR47270:SF3">
    <property type="entry name" value="HYPOTETICAL PROTEIN"/>
    <property type="match status" value="1"/>
</dbReference>
<evidence type="ECO:0000313" key="2">
    <source>
        <dbReference type="EMBL" id="KAF2307481.1"/>
    </source>
</evidence>